<sequence>MFNEEKYKNTTKKLEVIFKRTEDDLLTSWQISDFISQLTKHYYKNELLNTISLALKHGISPKNIIIFNESFDIDYTNKNMGLLDLTTSADVKFFYSRLDALSMFPDEEITKIRLIFSYFRGINELLYQYHFSRLDKNNLIRYYNKIKKGLPYKEIINEIESLALEIVKETANVTDKEKERFRRDTKELTSNTISSFLAFEKDKPSLDILIERIEDNDSNVFKDSTYQKLERDYFKGFFTKFNSLQRPIIGIYSSENRKVQILCDSFINKTKHDPSKFLDLKSISHNSPYEAIFHIGLTIVIPLITILSVSLNSRNLLEESDTTEKEREEAEARIERTIRELEPATESEEIKAVEEIPQDYIRNKMLENYDQNTQNFVEPVKKYGFANHRIEVRVFDTSSK</sequence>
<evidence type="ECO:0000313" key="3">
    <source>
        <dbReference type="Proteomes" id="UP000682111"/>
    </source>
</evidence>
<accession>A0A919WIV0</accession>
<reference evidence="2" key="1">
    <citation type="submission" date="2021-03" db="EMBL/GenBank/DDBJ databases">
        <title>Antimicrobial resistance genes in bacteria isolated from Japanese honey, and their potential for conferring macrolide and lincosamide resistance in the American foulbrood pathogen Paenibacillus larvae.</title>
        <authorList>
            <person name="Okamoto M."/>
            <person name="Kumagai M."/>
            <person name="Kanamori H."/>
            <person name="Takamatsu D."/>
        </authorList>
    </citation>
    <scope>NUCLEOTIDE SEQUENCE</scope>
    <source>
        <strain evidence="2">J27TS8</strain>
    </source>
</reference>
<gene>
    <name evidence="2" type="ORF">J27TS8_25140</name>
</gene>
<feature type="coiled-coil region" evidence="1">
    <location>
        <begin position="313"/>
        <end position="347"/>
    </location>
</feature>
<protein>
    <submittedName>
        <fullName evidence="2">Uncharacterized protein</fullName>
    </submittedName>
</protein>
<dbReference type="EMBL" id="BORC01000004">
    <property type="protein sequence ID" value="GIN62521.1"/>
    <property type="molecule type" value="Genomic_DNA"/>
</dbReference>
<dbReference type="AlphaFoldDB" id="A0A919WIV0"/>
<keyword evidence="1" id="KW-0175">Coiled coil</keyword>
<dbReference type="RefSeq" id="WP_212933812.1">
    <property type="nucleotide sequence ID" value="NZ_BORC01000004.1"/>
</dbReference>
<keyword evidence="3" id="KW-1185">Reference proteome</keyword>
<dbReference type="Proteomes" id="UP000682111">
    <property type="component" value="Unassembled WGS sequence"/>
</dbReference>
<proteinExistence type="predicted"/>
<organism evidence="2 3">
    <name type="scientific">Robertmurraya siralis</name>
    <dbReference type="NCBI Taxonomy" id="77777"/>
    <lineage>
        <taxon>Bacteria</taxon>
        <taxon>Bacillati</taxon>
        <taxon>Bacillota</taxon>
        <taxon>Bacilli</taxon>
        <taxon>Bacillales</taxon>
        <taxon>Bacillaceae</taxon>
        <taxon>Robertmurraya</taxon>
    </lineage>
</organism>
<feature type="coiled-coil region" evidence="1">
    <location>
        <begin position="152"/>
        <end position="179"/>
    </location>
</feature>
<evidence type="ECO:0000313" key="2">
    <source>
        <dbReference type="EMBL" id="GIN62521.1"/>
    </source>
</evidence>
<name>A0A919WIV0_9BACI</name>
<evidence type="ECO:0000256" key="1">
    <source>
        <dbReference type="SAM" id="Coils"/>
    </source>
</evidence>
<comment type="caution">
    <text evidence="2">The sequence shown here is derived from an EMBL/GenBank/DDBJ whole genome shotgun (WGS) entry which is preliminary data.</text>
</comment>